<dbReference type="EMBL" id="JAAWVQ010080455">
    <property type="protein sequence ID" value="MBN3278550.1"/>
    <property type="molecule type" value="Genomic_DNA"/>
</dbReference>
<evidence type="ECO:0000256" key="3">
    <source>
        <dbReference type="ARBA" id="ARBA00022692"/>
    </source>
</evidence>
<dbReference type="Pfam" id="PF10277">
    <property type="entry name" value="Frag1"/>
    <property type="match status" value="1"/>
</dbReference>
<comment type="subcellular location">
    <subcellularLocation>
        <location evidence="1">Endomembrane system</location>
        <topology evidence="1">Multi-pass membrane protein</topology>
    </subcellularLocation>
</comment>
<evidence type="ECO:0000313" key="8">
    <source>
        <dbReference type="EMBL" id="MBN3278550.1"/>
    </source>
</evidence>
<dbReference type="InterPro" id="IPR050911">
    <property type="entry name" value="DRAM/TMEM150_Autophagy_Mod"/>
</dbReference>
<evidence type="ECO:0000256" key="2">
    <source>
        <dbReference type="ARBA" id="ARBA00006565"/>
    </source>
</evidence>
<proteinExistence type="inferred from homology"/>
<accession>A0ABS2XX88</accession>
<comment type="caution">
    <text evidence="8">The sequence shown here is derived from an EMBL/GenBank/DDBJ whole genome shotgun (WGS) entry which is preliminary data.</text>
</comment>
<evidence type="ECO:0000256" key="5">
    <source>
        <dbReference type="ARBA" id="ARBA00023136"/>
    </source>
</evidence>
<evidence type="ECO:0000256" key="1">
    <source>
        <dbReference type="ARBA" id="ARBA00004127"/>
    </source>
</evidence>
<evidence type="ECO:0000259" key="7">
    <source>
        <dbReference type="Pfam" id="PF10277"/>
    </source>
</evidence>
<keyword evidence="9" id="KW-1185">Reference proteome</keyword>
<sequence length="124" mass="14123">MRTPWLNIGSLVALCLACFGMTLLGNFQERLQSDCWTTMTFGFGTLACWLQSVVTLKVNLKNEGRTIGIPRVLLSAAVTLSVLLCILSVRCRTEHLRRHLYSCFNHFTVHFSQQCIVIFQQNNR</sequence>
<dbReference type="PANTHER" id="PTHR21324:SF7">
    <property type="entry name" value="TRANSMEMBRANE PROTEIN 150C"/>
    <property type="match status" value="1"/>
</dbReference>
<feature type="transmembrane region" description="Helical" evidence="6">
    <location>
        <begin position="68"/>
        <end position="89"/>
    </location>
</feature>
<dbReference type="InterPro" id="IPR019402">
    <property type="entry name" value="CWH43_N"/>
</dbReference>
<keyword evidence="5 6" id="KW-0472">Membrane</keyword>
<dbReference type="Proteomes" id="UP001166093">
    <property type="component" value="Unassembled WGS sequence"/>
</dbReference>
<organism evidence="8 9">
    <name type="scientific">Polyodon spathula</name>
    <name type="common">North American paddlefish</name>
    <name type="synonym">Squalus spathula</name>
    <dbReference type="NCBI Taxonomy" id="7913"/>
    <lineage>
        <taxon>Eukaryota</taxon>
        <taxon>Metazoa</taxon>
        <taxon>Chordata</taxon>
        <taxon>Craniata</taxon>
        <taxon>Vertebrata</taxon>
        <taxon>Euteleostomi</taxon>
        <taxon>Actinopterygii</taxon>
        <taxon>Chondrostei</taxon>
        <taxon>Acipenseriformes</taxon>
        <taxon>Polyodontidae</taxon>
        <taxon>Polyodon</taxon>
    </lineage>
</organism>
<feature type="non-terminal residue" evidence="8">
    <location>
        <position position="124"/>
    </location>
</feature>
<feature type="transmembrane region" description="Helical" evidence="6">
    <location>
        <begin position="6"/>
        <end position="24"/>
    </location>
</feature>
<feature type="domain" description="CWH43-like N-terminal" evidence="7">
    <location>
        <begin position="5"/>
        <end position="105"/>
    </location>
</feature>
<reference evidence="8" key="1">
    <citation type="journal article" date="2021" name="Cell">
        <title>Tracing the genetic footprints of vertebrate landing in non-teleost ray-finned fishes.</title>
        <authorList>
            <person name="Bi X."/>
            <person name="Wang K."/>
            <person name="Yang L."/>
            <person name="Pan H."/>
            <person name="Jiang H."/>
            <person name="Wei Q."/>
            <person name="Fang M."/>
            <person name="Yu H."/>
            <person name="Zhu C."/>
            <person name="Cai Y."/>
            <person name="He Y."/>
            <person name="Gan X."/>
            <person name="Zeng H."/>
            <person name="Yu D."/>
            <person name="Zhu Y."/>
            <person name="Jiang H."/>
            <person name="Qiu Q."/>
            <person name="Yang H."/>
            <person name="Zhang Y.E."/>
            <person name="Wang W."/>
            <person name="Zhu M."/>
            <person name="He S."/>
            <person name="Zhang G."/>
        </authorList>
    </citation>
    <scope>NUCLEOTIDE SEQUENCE</scope>
    <source>
        <strain evidence="8">Pddl_001</strain>
    </source>
</reference>
<gene>
    <name evidence="8" type="primary">Tmem150c_2</name>
    <name evidence="8" type="ORF">GTO93_0007775</name>
</gene>
<evidence type="ECO:0000256" key="4">
    <source>
        <dbReference type="ARBA" id="ARBA00022989"/>
    </source>
</evidence>
<protein>
    <submittedName>
        <fullName evidence="8">T150C protein</fullName>
    </submittedName>
</protein>
<name>A0ABS2XX88_POLSP</name>
<dbReference type="PANTHER" id="PTHR21324">
    <property type="entry name" value="FASTING-INDUCIBLE INTEGRAL MEMBRANE PROTEIN TM6P1-RELATED"/>
    <property type="match status" value="1"/>
</dbReference>
<feature type="non-terminal residue" evidence="8">
    <location>
        <position position="1"/>
    </location>
</feature>
<evidence type="ECO:0000256" key="6">
    <source>
        <dbReference type="SAM" id="Phobius"/>
    </source>
</evidence>
<comment type="similarity">
    <text evidence="2">Belongs to the DRAM/TMEM150 family.</text>
</comment>
<keyword evidence="3 6" id="KW-0812">Transmembrane</keyword>
<keyword evidence="4 6" id="KW-1133">Transmembrane helix</keyword>
<evidence type="ECO:0000313" key="9">
    <source>
        <dbReference type="Proteomes" id="UP001166093"/>
    </source>
</evidence>